<protein>
    <submittedName>
        <fullName evidence="5">DNA protecting protein DprA</fullName>
    </submittedName>
</protein>
<dbReference type="Pfam" id="PF17782">
    <property type="entry name" value="WHD_DprA"/>
    <property type="match status" value="1"/>
</dbReference>
<evidence type="ECO:0000259" key="3">
    <source>
        <dbReference type="Pfam" id="PF02481"/>
    </source>
</evidence>
<dbReference type="Pfam" id="PF21102">
    <property type="entry name" value="DprA_N"/>
    <property type="match status" value="1"/>
</dbReference>
<dbReference type="Gene3D" id="3.40.50.450">
    <property type="match status" value="1"/>
</dbReference>
<name>A0A1X3G369_9BRAD</name>
<feature type="region of interest" description="Disordered" evidence="2">
    <location>
        <begin position="309"/>
        <end position="330"/>
    </location>
</feature>
<gene>
    <name evidence="5" type="ORF">BSZ18_05180</name>
</gene>
<dbReference type="InterPro" id="IPR041614">
    <property type="entry name" value="DprA_WH"/>
</dbReference>
<dbReference type="AlphaFoldDB" id="A0A1X3G369"/>
<sequence>MLSLQGAAVDAINRSVELTEADRIDRLRLIRSDNVGPRTFRSLVEHFGSACAALERLPDLARRGGAQRSARICSADEAKAELAASRKFGIAWLAPGEDGYPARLATLDDAPPLLAVRGDNATQMRPMIAIVGSRNASGAGLKFAGQLARELGEAGFVVISGLARGVDQAAHRASVESGTIAVLARGHDCIYPPEHGDLLASILDRKGAAISEMPLGHEPRARDFPRRNRLISGAALGVVVVEAAHRSGSLITARMAAEQGREVFAVPGSPLDPRAAGTNDLIKQGATLVTEAADVVNAVAPIMERPLMRTAREPDSEPFESDPQGHDRDQITGLLGPAPVTIDDLVRMSGASPAIVRTVLLELELAGRLERHGGGLVSLL</sequence>
<dbReference type="PANTHER" id="PTHR43022">
    <property type="entry name" value="PROTEIN SMF"/>
    <property type="match status" value="1"/>
</dbReference>
<dbReference type="NCBIfam" id="TIGR00732">
    <property type="entry name" value="dprA"/>
    <property type="match status" value="1"/>
</dbReference>
<dbReference type="PANTHER" id="PTHR43022:SF1">
    <property type="entry name" value="PROTEIN SMF"/>
    <property type="match status" value="1"/>
</dbReference>
<organism evidence="5 6">
    <name type="scientific">Bradyrhizobium canariense</name>
    <dbReference type="NCBI Taxonomy" id="255045"/>
    <lineage>
        <taxon>Bacteria</taxon>
        <taxon>Pseudomonadati</taxon>
        <taxon>Pseudomonadota</taxon>
        <taxon>Alphaproteobacteria</taxon>
        <taxon>Hyphomicrobiales</taxon>
        <taxon>Nitrobacteraceae</taxon>
        <taxon>Bradyrhizobium</taxon>
    </lineage>
</organism>
<feature type="domain" description="Smf/DprA SLOG" evidence="3">
    <location>
        <begin position="94"/>
        <end position="299"/>
    </location>
</feature>
<feature type="domain" description="DprA winged helix" evidence="4">
    <location>
        <begin position="321"/>
        <end position="375"/>
    </location>
</feature>
<evidence type="ECO:0000256" key="2">
    <source>
        <dbReference type="SAM" id="MobiDB-lite"/>
    </source>
</evidence>
<accession>A0A1X3G369</accession>
<evidence type="ECO:0000256" key="1">
    <source>
        <dbReference type="ARBA" id="ARBA00006525"/>
    </source>
</evidence>
<dbReference type="InterPro" id="IPR003488">
    <property type="entry name" value="DprA"/>
</dbReference>
<dbReference type="Pfam" id="PF02481">
    <property type="entry name" value="DNA_processg_A"/>
    <property type="match status" value="1"/>
</dbReference>
<dbReference type="InterPro" id="IPR036388">
    <property type="entry name" value="WH-like_DNA-bd_sf"/>
</dbReference>
<dbReference type="RefSeq" id="WP_085357427.1">
    <property type="nucleotide sequence ID" value="NZ_NAFD01000155.1"/>
</dbReference>
<comment type="caution">
    <text evidence="5">The sequence shown here is derived from an EMBL/GenBank/DDBJ whole genome shotgun (WGS) entry which is preliminary data.</text>
</comment>
<evidence type="ECO:0000313" key="6">
    <source>
        <dbReference type="Proteomes" id="UP000193553"/>
    </source>
</evidence>
<evidence type="ECO:0000259" key="4">
    <source>
        <dbReference type="Pfam" id="PF17782"/>
    </source>
</evidence>
<reference evidence="5 6" key="1">
    <citation type="submission" date="2017-03" db="EMBL/GenBank/DDBJ databases">
        <title>Whole genome sequences of fourteen strains of Bradyrhizobium canariense and one strain of Bradyrhizobium japonicum isolated from Lupinus (Papilionoideae: Genisteae) species in Algeria.</title>
        <authorList>
            <person name="Crovadore J."/>
            <person name="Chekireb D."/>
            <person name="Brachmann A."/>
            <person name="Chablais R."/>
            <person name="Cochard B."/>
            <person name="Lefort F."/>
        </authorList>
    </citation>
    <scope>NUCLEOTIDE SEQUENCE [LARGE SCALE GENOMIC DNA]</scope>
    <source>
        <strain evidence="5 6">UBMA195</strain>
    </source>
</reference>
<dbReference type="InterPro" id="IPR057666">
    <property type="entry name" value="DrpA_SLOG"/>
</dbReference>
<dbReference type="GO" id="GO:0009294">
    <property type="term" value="P:DNA-mediated transformation"/>
    <property type="evidence" value="ECO:0007669"/>
    <property type="project" value="InterPro"/>
</dbReference>
<dbReference type="OrthoDB" id="9785707at2"/>
<dbReference type="Proteomes" id="UP000193553">
    <property type="component" value="Unassembled WGS sequence"/>
</dbReference>
<comment type="similarity">
    <text evidence="1">Belongs to the DprA/Smf family.</text>
</comment>
<evidence type="ECO:0000313" key="5">
    <source>
        <dbReference type="EMBL" id="OSJ16913.1"/>
    </source>
</evidence>
<proteinExistence type="inferred from homology"/>
<dbReference type="EMBL" id="NAFI01000146">
    <property type="protein sequence ID" value="OSJ16913.1"/>
    <property type="molecule type" value="Genomic_DNA"/>
</dbReference>
<dbReference type="Gene3D" id="1.10.10.10">
    <property type="entry name" value="Winged helix-like DNA-binding domain superfamily/Winged helix DNA-binding domain"/>
    <property type="match status" value="1"/>
</dbReference>
<dbReference type="SUPFAM" id="SSF102405">
    <property type="entry name" value="MCP/YpsA-like"/>
    <property type="match status" value="1"/>
</dbReference>